<organism evidence="3 4">
    <name type="scientific">Lophium mytilinum</name>
    <dbReference type="NCBI Taxonomy" id="390894"/>
    <lineage>
        <taxon>Eukaryota</taxon>
        <taxon>Fungi</taxon>
        <taxon>Dikarya</taxon>
        <taxon>Ascomycota</taxon>
        <taxon>Pezizomycotina</taxon>
        <taxon>Dothideomycetes</taxon>
        <taxon>Pleosporomycetidae</taxon>
        <taxon>Mytilinidiales</taxon>
        <taxon>Mytilinidiaceae</taxon>
        <taxon>Lophium</taxon>
    </lineage>
</organism>
<keyword evidence="2" id="KW-0812">Transmembrane</keyword>
<protein>
    <submittedName>
        <fullName evidence="3">Uncharacterized protein</fullName>
    </submittedName>
</protein>
<evidence type="ECO:0000313" key="3">
    <source>
        <dbReference type="EMBL" id="KAF2489420.1"/>
    </source>
</evidence>
<reference evidence="3" key="1">
    <citation type="journal article" date="2020" name="Stud. Mycol.">
        <title>101 Dothideomycetes genomes: a test case for predicting lifestyles and emergence of pathogens.</title>
        <authorList>
            <person name="Haridas S."/>
            <person name="Albert R."/>
            <person name="Binder M."/>
            <person name="Bloem J."/>
            <person name="Labutti K."/>
            <person name="Salamov A."/>
            <person name="Andreopoulos B."/>
            <person name="Baker S."/>
            <person name="Barry K."/>
            <person name="Bills G."/>
            <person name="Bluhm B."/>
            <person name="Cannon C."/>
            <person name="Castanera R."/>
            <person name="Culley D."/>
            <person name="Daum C."/>
            <person name="Ezra D."/>
            <person name="Gonzalez J."/>
            <person name="Henrissat B."/>
            <person name="Kuo A."/>
            <person name="Liang C."/>
            <person name="Lipzen A."/>
            <person name="Lutzoni F."/>
            <person name="Magnuson J."/>
            <person name="Mondo S."/>
            <person name="Nolan M."/>
            <person name="Ohm R."/>
            <person name="Pangilinan J."/>
            <person name="Park H.-J."/>
            <person name="Ramirez L."/>
            <person name="Alfaro M."/>
            <person name="Sun H."/>
            <person name="Tritt A."/>
            <person name="Yoshinaga Y."/>
            <person name="Zwiers L.-H."/>
            <person name="Turgeon B."/>
            <person name="Goodwin S."/>
            <person name="Spatafora J."/>
            <person name="Crous P."/>
            <person name="Grigoriev I."/>
        </authorList>
    </citation>
    <scope>NUCLEOTIDE SEQUENCE</scope>
    <source>
        <strain evidence="3">CBS 269.34</strain>
    </source>
</reference>
<dbReference type="EMBL" id="MU004199">
    <property type="protein sequence ID" value="KAF2489420.1"/>
    <property type="molecule type" value="Genomic_DNA"/>
</dbReference>
<dbReference type="AlphaFoldDB" id="A0A6A6QBN7"/>
<evidence type="ECO:0000313" key="4">
    <source>
        <dbReference type="Proteomes" id="UP000799750"/>
    </source>
</evidence>
<keyword evidence="2" id="KW-0472">Membrane</keyword>
<feature type="compositionally biased region" description="Basic and acidic residues" evidence="1">
    <location>
        <begin position="22"/>
        <end position="31"/>
    </location>
</feature>
<keyword evidence="2" id="KW-1133">Transmembrane helix</keyword>
<feature type="region of interest" description="Disordered" evidence="1">
    <location>
        <begin position="1"/>
        <end position="49"/>
    </location>
</feature>
<evidence type="ECO:0000256" key="2">
    <source>
        <dbReference type="SAM" id="Phobius"/>
    </source>
</evidence>
<feature type="compositionally biased region" description="Polar residues" evidence="1">
    <location>
        <begin position="1"/>
        <end position="10"/>
    </location>
</feature>
<accession>A0A6A6QBN7</accession>
<feature type="transmembrane region" description="Helical" evidence="2">
    <location>
        <begin position="68"/>
        <end position="89"/>
    </location>
</feature>
<name>A0A6A6QBN7_9PEZI</name>
<sequence>MATARTSSFPKTPGEMSKTPRKRTETKEKLDGQPTNSGPKEDDDRPPSPPSIIWTAGFIALSYNDSPLPTICTLVLAVSAFFSWVVLIAPHVAPAPSFRKRVMSANMRFALPMWLLLAFCVVLGGDRYFATHTEEGGEEGEQRRWAWSWEGPRWWAWFWVAAELVANIVWCVEIWTWSWFGKGKGETKEEMKDNLPTPESYGEKISNTYEPPAGLRMNT</sequence>
<keyword evidence="4" id="KW-1185">Reference proteome</keyword>
<gene>
    <name evidence="3" type="ORF">BU16DRAFT_531722</name>
</gene>
<proteinExistence type="predicted"/>
<feature type="transmembrane region" description="Helical" evidence="2">
    <location>
        <begin position="109"/>
        <end position="130"/>
    </location>
</feature>
<feature type="transmembrane region" description="Helical" evidence="2">
    <location>
        <begin position="154"/>
        <end position="175"/>
    </location>
</feature>
<dbReference type="OrthoDB" id="10434805at2759"/>
<evidence type="ECO:0000256" key="1">
    <source>
        <dbReference type="SAM" id="MobiDB-lite"/>
    </source>
</evidence>
<dbReference type="Proteomes" id="UP000799750">
    <property type="component" value="Unassembled WGS sequence"/>
</dbReference>